<feature type="domain" description="C-type lectin" evidence="1">
    <location>
        <begin position="111"/>
        <end position="257"/>
    </location>
</feature>
<dbReference type="EMBL" id="PDUG01000004">
    <property type="protein sequence ID" value="PIC36783.1"/>
    <property type="molecule type" value="Genomic_DNA"/>
</dbReference>
<dbReference type="Gene3D" id="3.10.100.10">
    <property type="entry name" value="Mannose-Binding Protein A, subunit A"/>
    <property type="match status" value="1"/>
</dbReference>
<dbReference type="OrthoDB" id="5874563at2759"/>
<organism evidence="3 4">
    <name type="scientific">Caenorhabditis nigoni</name>
    <dbReference type="NCBI Taxonomy" id="1611254"/>
    <lineage>
        <taxon>Eukaryota</taxon>
        <taxon>Metazoa</taxon>
        <taxon>Ecdysozoa</taxon>
        <taxon>Nematoda</taxon>
        <taxon>Chromadorea</taxon>
        <taxon>Rhabditida</taxon>
        <taxon>Rhabditina</taxon>
        <taxon>Rhabditomorpha</taxon>
        <taxon>Rhabditoidea</taxon>
        <taxon>Rhabditidae</taxon>
        <taxon>Peloderinae</taxon>
        <taxon>Caenorhabditis</taxon>
    </lineage>
</organism>
<evidence type="ECO:0000259" key="1">
    <source>
        <dbReference type="SMART" id="SM00034"/>
    </source>
</evidence>
<dbReference type="InterPro" id="IPR001304">
    <property type="entry name" value="C-type_lectin-like"/>
</dbReference>
<sequence length="262" mass="30161">MIKVFGSLIYSNEIPYIPKEDETCDQHCLDADYCIMTINDTSKCLEFSYLGEDNKLMIKRESSGSKVSFKVTLPDNNCPASFDNINLTLTLPTGEVKYWNQTETRWEWIECREEWKRFERSDGKTVCMQTFRVDEGINFRDSAQKCFDMGKYSLAGVATVEESKWIYGKMIETEGLYDMYSFWTSAKRECDSDGNCSVTWRDYYTTSLDALNTSTNYHESKGAEDCLAVAYMEEAPTKTITDVFCDSETMLQGYVCGYVLKI</sequence>
<dbReference type="Proteomes" id="UP000230233">
    <property type="component" value="Chromosome IV"/>
</dbReference>
<dbReference type="PANTHER" id="PTHR47629">
    <property type="entry name" value="C-TYPE LECTIN-RELATED"/>
    <property type="match status" value="1"/>
</dbReference>
<dbReference type="SMART" id="SM00605">
    <property type="entry name" value="CW"/>
    <property type="match status" value="1"/>
</dbReference>
<reference evidence="4" key="1">
    <citation type="submission" date="2017-10" db="EMBL/GenBank/DDBJ databases">
        <title>Rapid genome shrinkage in a self-fertile nematode reveals novel sperm competition proteins.</title>
        <authorList>
            <person name="Yin D."/>
            <person name="Schwarz E.M."/>
            <person name="Thomas C.G."/>
            <person name="Felde R.L."/>
            <person name="Korf I.F."/>
            <person name="Cutter A.D."/>
            <person name="Schartner C.M."/>
            <person name="Ralston E.J."/>
            <person name="Meyer B.J."/>
            <person name="Haag E.S."/>
        </authorList>
    </citation>
    <scope>NUCLEOTIDE SEQUENCE [LARGE SCALE GENOMIC DNA]</scope>
    <source>
        <strain evidence="4">JU1422</strain>
    </source>
</reference>
<dbReference type="SMART" id="SM00034">
    <property type="entry name" value="CLECT"/>
    <property type="match status" value="1"/>
</dbReference>
<dbReference type="AlphaFoldDB" id="A0A2G5UBH8"/>
<evidence type="ECO:0000313" key="3">
    <source>
        <dbReference type="EMBL" id="PIC36783.1"/>
    </source>
</evidence>
<feature type="domain" description="PAN-3" evidence="2">
    <location>
        <begin position="1"/>
        <end position="108"/>
    </location>
</feature>
<name>A0A2G5UBH8_9PELO</name>
<keyword evidence="4" id="KW-1185">Reference proteome</keyword>
<dbReference type="InterPro" id="IPR006583">
    <property type="entry name" value="PAN-3_domain"/>
</dbReference>
<evidence type="ECO:0000259" key="2">
    <source>
        <dbReference type="SMART" id="SM00605"/>
    </source>
</evidence>
<gene>
    <name evidence="3" type="primary">Cnig_chr_IV.g15651</name>
    <name evidence="3" type="ORF">B9Z55_015651</name>
</gene>
<evidence type="ECO:0008006" key="5">
    <source>
        <dbReference type="Google" id="ProtNLM"/>
    </source>
</evidence>
<comment type="caution">
    <text evidence="3">The sequence shown here is derived from an EMBL/GenBank/DDBJ whole genome shotgun (WGS) entry which is preliminary data.</text>
</comment>
<dbReference type="Pfam" id="PF08277">
    <property type="entry name" value="PAN_3"/>
    <property type="match status" value="1"/>
</dbReference>
<dbReference type="SUPFAM" id="SSF56436">
    <property type="entry name" value="C-type lectin-like"/>
    <property type="match status" value="1"/>
</dbReference>
<proteinExistence type="predicted"/>
<dbReference type="InterPro" id="IPR016186">
    <property type="entry name" value="C-type_lectin-like/link_sf"/>
</dbReference>
<accession>A0A2G5UBH8</accession>
<evidence type="ECO:0000313" key="4">
    <source>
        <dbReference type="Proteomes" id="UP000230233"/>
    </source>
</evidence>
<dbReference type="PANTHER" id="PTHR47629:SF5">
    <property type="entry name" value="C-TYPE LECTIN-RELATED"/>
    <property type="match status" value="1"/>
</dbReference>
<protein>
    <recommendedName>
        <fullName evidence="5">PAN-3 domain-containing protein</fullName>
    </recommendedName>
</protein>
<dbReference type="InterPro" id="IPR016187">
    <property type="entry name" value="CTDL_fold"/>
</dbReference>